<evidence type="ECO:0000313" key="2">
    <source>
        <dbReference type="Proteomes" id="UP001396334"/>
    </source>
</evidence>
<reference evidence="1 2" key="1">
    <citation type="journal article" date="2024" name="G3 (Bethesda)">
        <title>Genome assembly of Hibiscus sabdariffa L. provides insights into metabolisms of medicinal natural products.</title>
        <authorList>
            <person name="Kim T."/>
        </authorList>
    </citation>
    <scope>NUCLEOTIDE SEQUENCE [LARGE SCALE GENOMIC DNA]</scope>
    <source>
        <strain evidence="1">TK-2024</strain>
        <tissue evidence="1">Old leaves</tissue>
    </source>
</reference>
<dbReference type="Proteomes" id="UP001396334">
    <property type="component" value="Unassembled WGS sequence"/>
</dbReference>
<accession>A0ABR2TH72</accession>
<dbReference type="EMBL" id="JBBPBN010000005">
    <property type="protein sequence ID" value="KAK9036826.1"/>
    <property type="molecule type" value="Genomic_DNA"/>
</dbReference>
<protein>
    <submittedName>
        <fullName evidence="1">Uncharacterized protein</fullName>
    </submittedName>
</protein>
<sequence length="124" mass="13298">MGTFISEMTFLFVELTSLGRMFLLFTRYWYPAGCPLAPSGIVDAAPIQAIPVLVAPQMAAAPLSTKTTAYDVVLLEDEEDVVANDDTDAGILGQSDVFVVDDSGRVHVSENVLIGDENDVFVAV</sequence>
<evidence type="ECO:0000313" key="1">
    <source>
        <dbReference type="EMBL" id="KAK9036826.1"/>
    </source>
</evidence>
<keyword evidence="2" id="KW-1185">Reference proteome</keyword>
<proteinExistence type="predicted"/>
<name>A0ABR2TH72_9ROSI</name>
<gene>
    <name evidence="1" type="ORF">V6N11_021753</name>
</gene>
<comment type="caution">
    <text evidence="1">The sequence shown here is derived from an EMBL/GenBank/DDBJ whole genome shotgun (WGS) entry which is preliminary data.</text>
</comment>
<organism evidence="1 2">
    <name type="scientific">Hibiscus sabdariffa</name>
    <name type="common">roselle</name>
    <dbReference type="NCBI Taxonomy" id="183260"/>
    <lineage>
        <taxon>Eukaryota</taxon>
        <taxon>Viridiplantae</taxon>
        <taxon>Streptophyta</taxon>
        <taxon>Embryophyta</taxon>
        <taxon>Tracheophyta</taxon>
        <taxon>Spermatophyta</taxon>
        <taxon>Magnoliopsida</taxon>
        <taxon>eudicotyledons</taxon>
        <taxon>Gunneridae</taxon>
        <taxon>Pentapetalae</taxon>
        <taxon>rosids</taxon>
        <taxon>malvids</taxon>
        <taxon>Malvales</taxon>
        <taxon>Malvaceae</taxon>
        <taxon>Malvoideae</taxon>
        <taxon>Hibiscus</taxon>
    </lineage>
</organism>